<evidence type="ECO:0000313" key="2">
    <source>
        <dbReference type="EMBL" id="CAL1678315.1"/>
    </source>
</evidence>
<protein>
    <recommendedName>
        <fullName evidence="1">Ciliogenesis-associated TTC17-interacting protein N-terminal domain-containing protein</fullName>
    </recommendedName>
</protein>
<dbReference type="InterPro" id="IPR048777">
    <property type="entry name" value="CATIP_N"/>
</dbReference>
<dbReference type="AlphaFoldDB" id="A0AAV2NF32"/>
<dbReference type="EMBL" id="OZ034837">
    <property type="protein sequence ID" value="CAL1678315.1"/>
    <property type="molecule type" value="Genomic_DNA"/>
</dbReference>
<dbReference type="Pfam" id="PF21772">
    <property type="entry name" value="CATIP_N"/>
    <property type="match status" value="1"/>
</dbReference>
<evidence type="ECO:0000259" key="1">
    <source>
        <dbReference type="Pfam" id="PF21772"/>
    </source>
</evidence>
<proteinExistence type="predicted"/>
<organism evidence="2 3">
    <name type="scientific">Lasius platythorax</name>
    <dbReference type="NCBI Taxonomy" id="488582"/>
    <lineage>
        <taxon>Eukaryota</taxon>
        <taxon>Metazoa</taxon>
        <taxon>Ecdysozoa</taxon>
        <taxon>Arthropoda</taxon>
        <taxon>Hexapoda</taxon>
        <taxon>Insecta</taxon>
        <taxon>Pterygota</taxon>
        <taxon>Neoptera</taxon>
        <taxon>Endopterygota</taxon>
        <taxon>Hymenoptera</taxon>
        <taxon>Apocrita</taxon>
        <taxon>Aculeata</taxon>
        <taxon>Formicoidea</taxon>
        <taxon>Formicidae</taxon>
        <taxon>Formicinae</taxon>
        <taxon>Lasius</taxon>
        <taxon>Lasius</taxon>
    </lineage>
</organism>
<feature type="domain" description="Ciliogenesis-associated TTC17-interacting protein N-terminal" evidence="1">
    <location>
        <begin position="26"/>
        <end position="104"/>
    </location>
</feature>
<name>A0AAV2NF32_9HYME</name>
<evidence type="ECO:0000313" key="3">
    <source>
        <dbReference type="Proteomes" id="UP001497644"/>
    </source>
</evidence>
<dbReference type="Proteomes" id="UP001497644">
    <property type="component" value="Chromosome 14"/>
</dbReference>
<gene>
    <name evidence="2" type="ORF">LPLAT_LOCUS4199</name>
</gene>
<sequence length="118" mass="13977">MEEKLSDKSIDLRKCISRFCIDDSNRMALCFKEAMIVTLKDDYMNNIKQIGKYCIQVEPIGSQDREFLVHMHSLITIDDYLIETRLISSMMENLQCLEEKHTEYSLLVIALYILKYER</sequence>
<accession>A0AAV2NF32</accession>
<keyword evidence="3" id="KW-1185">Reference proteome</keyword>
<reference evidence="2" key="1">
    <citation type="submission" date="2024-04" db="EMBL/GenBank/DDBJ databases">
        <authorList>
            <consortium name="Molecular Ecology Group"/>
        </authorList>
    </citation>
    <scope>NUCLEOTIDE SEQUENCE</scope>
</reference>